<feature type="transmembrane region" description="Helical" evidence="9">
    <location>
        <begin position="32"/>
        <end position="52"/>
    </location>
</feature>
<feature type="transmembrane region" description="Helical" evidence="9">
    <location>
        <begin position="6"/>
        <end position="25"/>
    </location>
</feature>
<protein>
    <recommendedName>
        <fullName evidence="12">Bidirectional sugar transporter SWEET</fullName>
    </recommendedName>
</protein>
<organism evidence="11">
    <name type="scientific">Selaginella moellendorffii</name>
    <name type="common">Spikemoss</name>
    <dbReference type="NCBI Taxonomy" id="88036"/>
    <lineage>
        <taxon>Eukaryota</taxon>
        <taxon>Viridiplantae</taxon>
        <taxon>Streptophyta</taxon>
        <taxon>Embryophyta</taxon>
        <taxon>Tracheophyta</taxon>
        <taxon>Lycopodiopsida</taxon>
        <taxon>Selaginellales</taxon>
        <taxon>Selaginellaceae</taxon>
        <taxon>Selaginella</taxon>
    </lineage>
</organism>
<evidence type="ECO:0000256" key="6">
    <source>
        <dbReference type="ARBA" id="ARBA00022737"/>
    </source>
</evidence>
<dbReference type="PANTHER" id="PTHR10791:SF240">
    <property type="entry name" value="BIDIRECTIONAL SUGAR TRANSPORTER SWEET"/>
    <property type="match status" value="1"/>
</dbReference>
<gene>
    <name evidence="10" type="ORF">SELMODRAFT_25849</name>
</gene>
<feature type="transmembrane region" description="Helical" evidence="9">
    <location>
        <begin position="58"/>
        <end position="82"/>
    </location>
</feature>
<evidence type="ECO:0000256" key="7">
    <source>
        <dbReference type="ARBA" id="ARBA00022989"/>
    </source>
</evidence>
<evidence type="ECO:0000256" key="9">
    <source>
        <dbReference type="SAM" id="Phobius"/>
    </source>
</evidence>
<evidence type="ECO:0000256" key="2">
    <source>
        <dbReference type="ARBA" id="ARBA00007809"/>
    </source>
</evidence>
<dbReference type="HOGENOM" id="CLU_048643_1_2_1"/>
<dbReference type="STRING" id="88036.D8T292"/>
<dbReference type="AlphaFoldDB" id="D8T292"/>
<evidence type="ECO:0000256" key="3">
    <source>
        <dbReference type="ARBA" id="ARBA00022448"/>
    </source>
</evidence>
<comment type="subcellular location">
    <subcellularLocation>
        <location evidence="1">Endomembrane system</location>
        <topology evidence="1">Multi-pass membrane protein</topology>
    </subcellularLocation>
</comment>
<evidence type="ECO:0000313" key="10">
    <source>
        <dbReference type="EMBL" id="EFJ09168.1"/>
    </source>
</evidence>
<evidence type="ECO:0000256" key="5">
    <source>
        <dbReference type="ARBA" id="ARBA00022692"/>
    </source>
</evidence>
<dbReference type="FunCoup" id="D8T292">
    <property type="interactions" value="2132"/>
</dbReference>
<dbReference type="KEGG" id="smo:SELMODRAFT_25849"/>
<reference evidence="10 11" key="1">
    <citation type="journal article" date="2011" name="Science">
        <title>The Selaginella genome identifies genetic changes associated with the evolution of vascular plants.</title>
        <authorList>
            <person name="Banks J.A."/>
            <person name="Nishiyama T."/>
            <person name="Hasebe M."/>
            <person name="Bowman J.L."/>
            <person name="Gribskov M."/>
            <person name="dePamphilis C."/>
            <person name="Albert V.A."/>
            <person name="Aono N."/>
            <person name="Aoyama T."/>
            <person name="Ambrose B.A."/>
            <person name="Ashton N.W."/>
            <person name="Axtell M.J."/>
            <person name="Barker E."/>
            <person name="Barker M.S."/>
            <person name="Bennetzen J.L."/>
            <person name="Bonawitz N.D."/>
            <person name="Chapple C."/>
            <person name="Cheng C."/>
            <person name="Correa L.G."/>
            <person name="Dacre M."/>
            <person name="DeBarry J."/>
            <person name="Dreyer I."/>
            <person name="Elias M."/>
            <person name="Engstrom E.M."/>
            <person name="Estelle M."/>
            <person name="Feng L."/>
            <person name="Finet C."/>
            <person name="Floyd S.K."/>
            <person name="Frommer W.B."/>
            <person name="Fujita T."/>
            <person name="Gramzow L."/>
            <person name="Gutensohn M."/>
            <person name="Harholt J."/>
            <person name="Hattori M."/>
            <person name="Heyl A."/>
            <person name="Hirai T."/>
            <person name="Hiwatashi Y."/>
            <person name="Ishikawa M."/>
            <person name="Iwata M."/>
            <person name="Karol K.G."/>
            <person name="Koehler B."/>
            <person name="Kolukisaoglu U."/>
            <person name="Kubo M."/>
            <person name="Kurata T."/>
            <person name="Lalonde S."/>
            <person name="Li K."/>
            <person name="Li Y."/>
            <person name="Litt A."/>
            <person name="Lyons E."/>
            <person name="Manning G."/>
            <person name="Maruyama T."/>
            <person name="Michael T.P."/>
            <person name="Mikami K."/>
            <person name="Miyazaki S."/>
            <person name="Morinaga S."/>
            <person name="Murata T."/>
            <person name="Mueller-Roeber B."/>
            <person name="Nelson D.R."/>
            <person name="Obara M."/>
            <person name="Oguri Y."/>
            <person name="Olmstead R.G."/>
            <person name="Onodera N."/>
            <person name="Petersen B.L."/>
            <person name="Pils B."/>
            <person name="Prigge M."/>
            <person name="Rensing S.A."/>
            <person name="Riano-Pachon D.M."/>
            <person name="Roberts A.W."/>
            <person name="Sato Y."/>
            <person name="Scheller H.V."/>
            <person name="Schulz B."/>
            <person name="Schulz C."/>
            <person name="Shakirov E.V."/>
            <person name="Shibagaki N."/>
            <person name="Shinohara N."/>
            <person name="Shippen D.E."/>
            <person name="Soerensen I."/>
            <person name="Sotooka R."/>
            <person name="Sugimoto N."/>
            <person name="Sugita M."/>
            <person name="Sumikawa N."/>
            <person name="Tanurdzic M."/>
            <person name="Theissen G."/>
            <person name="Ulvskov P."/>
            <person name="Wakazuki S."/>
            <person name="Weng J.K."/>
            <person name="Willats W.W."/>
            <person name="Wipf D."/>
            <person name="Wolf P.G."/>
            <person name="Yang L."/>
            <person name="Zimmer A.D."/>
            <person name="Zhu Q."/>
            <person name="Mitros T."/>
            <person name="Hellsten U."/>
            <person name="Loque D."/>
            <person name="Otillar R."/>
            <person name="Salamov A."/>
            <person name="Schmutz J."/>
            <person name="Shapiro H."/>
            <person name="Lindquist E."/>
            <person name="Lucas S."/>
            <person name="Rokhsar D."/>
            <person name="Grigoriev I.V."/>
        </authorList>
    </citation>
    <scope>NUCLEOTIDE SEQUENCE [LARGE SCALE GENOMIC DNA]</scope>
</reference>
<keyword evidence="11" id="KW-1185">Reference proteome</keyword>
<feature type="transmembrane region" description="Helical" evidence="9">
    <location>
        <begin position="152"/>
        <end position="174"/>
    </location>
</feature>
<comment type="similarity">
    <text evidence="2">Belongs to the SWEET sugar transporter family.</text>
</comment>
<keyword evidence="7 9" id="KW-1133">Transmembrane helix</keyword>
<evidence type="ECO:0000256" key="4">
    <source>
        <dbReference type="ARBA" id="ARBA00022597"/>
    </source>
</evidence>
<dbReference type="InParanoid" id="D8T292"/>
<evidence type="ECO:0000256" key="1">
    <source>
        <dbReference type="ARBA" id="ARBA00004127"/>
    </source>
</evidence>
<keyword evidence="8 9" id="KW-0472">Membrane</keyword>
<dbReference type="InterPro" id="IPR004316">
    <property type="entry name" value="SWEET_rpt"/>
</dbReference>
<dbReference type="eggNOG" id="KOG1623">
    <property type="taxonomic scope" value="Eukaryota"/>
</dbReference>
<evidence type="ECO:0000256" key="8">
    <source>
        <dbReference type="ARBA" id="ARBA00023136"/>
    </source>
</evidence>
<proteinExistence type="inferred from homology"/>
<feature type="non-terminal residue" evidence="10">
    <location>
        <position position="206"/>
    </location>
</feature>
<dbReference type="PANTHER" id="PTHR10791">
    <property type="entry name" value="RAG1-ACTIVATING PROTEIN 1"/>
    <property type="match status" value="1"/>
</dbReference>
<dbReference type="FunFam" id="1.20.1280.290:FF:000002">
    <property type="entry name" value="Bidirectional sugar transporter SWEET"/>
    <property type="match status" value="1"/>
</dbReference>
<dbReference type="EMBL" id="GL377665">
    <property type="protein sequence ID" value="EFJ09168.1"/>
    <property type="molecule type" value="Genomic_DNA"/>
</dbReference>
<feature type="transmembrane region" description="Helical" evidence="9">
    <location>
        <begin position="119"/>
        <end position="140"/>
    </location>
</feature>
<dbReference type="GO" id="GO:0051119">
    <property type="term" value="F:sugar transmembrane transporter activity"/>
    <property type="evidence" value="ECO:0000318"/>
    <property type="project" value="GO_Central"/>
</dbReference>
<keyword evidence="5 9" id="KW-0812">Transmembrane</keyword>
<feature type="non-terminal residue" evidence="10">
    <location>
        <position position="1"/>
    </location>
</feature>
<evidence type="ECO:0008006" key="12">
    <source>
        <dbReference type="Google" id="ProtNLM"/>
    </source>
</evidence>
<dbReference type="GO" id="GO:0008643">
    <property type="term" value="P:carbohydrate transport"/>
    <property type="evidence" value="ECO:0000318"/>
    <property type="project" value="GO_Central"/>
</dbReference>
<dbReference type="GO" id="GO:0012505">
    <property type="term" value="C:endomembrane system"/>
    <property type="evidence" value="ECO:0007669"/>
    <property type="project" value="UniProtKB-SubCell"/>
</dbReference>
<feature type="transmembrane region" description="Helical" evidence="9">
    <location>
        <begin position="94"/>
        <end position="113"/>
    </location>
</feature>
<keyword evidence="4" id="KW-0762">Sugar transport</keyword>
<feature type="transmembrane region" description="Helical" evidence="9">
    <location>
        <begin position="180"/>
        <end position="201"/>
    </location>
</feature>
<dbReference type="OrthoDB" id="409725at2759"/>
<evidence type="ECO:0000313" key="11">
    <source>
        <dbReference type="Proteomes" id="UP000001514"/>
    </source>
</evidence>
<dbReference type="Gene3D" id="1.20.1280.290">
    <property type="match status" value="2"/>
</dbReference>
<dbReference type="FunFam" id="1.20.1280.290:FF:000001">
    <property type="entry name" value="Bidirectional sugar transporter SWEET"/>
    <property type="match status" value="1"/>
</dbReference>
<accession>D8T292</accession>
<keyword evidence="3" id="KW-0813">Transport</keyword>
<keyword evidence="6" id="KW-0677">Repeat</keyword>
<dbReference type="Proteomes" id="UP000001514">
    <property type="component" value="Unassembled WGS sequence"/>
</dbReference>
<dbReference type="Gramene" id="EFJ09168">
    <property type="protein sequence ID" value="EFJ09168"/>
    <property type="gene ID" value="SELMODRAFT_25849"/>
</dbReference>
<dbReference type="InterPro" id="IPR047664">
    <property type="entry name" value="SWEET"/>
</dbReference>
<sequence>LFSLPGNITSIMAYASPVPTFWYIFKKKSTEYFSALPYVCTLLTVLLGLYYGCIRPNGMLIITINIVGITFEATYLAIFITYATKFSRIKTVKLVLLDLAVFGVAVLLTMFLSHGKLRVMLVGSMCSAVAISMYAAPLSVMRMVIRTKNVEFMPITLSAFLAVNASLWSAYSFFSRDIFIGIPSALGSLLAIAQVLLYLFYRNASK</sequence>
<name>D8T292_SELML</name>
<dbReference type="GO" id="GO:0016020">
    <property type="term" value="C:membrane"/>
    <property type="evidence" value="ECO:0000318"/>
    <property type="project" value="GO_Central"/>
</dbReference>
<dbReference type="Pfam" id="PF03083">
    <property type="entry name" value="MtN3_slv"/>
    <property type="match status" value="2"/>
</dbReference>